<evidence type="ECO:0000313" key="5">
    <source>
        <dbReference type="EMBL" id="MBO8449746.1"/>
    </source>
</evidence>
<dbReference type="Gene3D" id="3.30.460.10">
    <property type="entry name" value="Beta Polymerase, domain 2"/>
    <property type="match status" value="1"/>
</dbReference>
<dbReference type="Pfam" id="PF04607">
    <property type="entry name" value="RelA_SpoT"/>
    <property type="match status" value="1"/>
</dbReference>
<dbReference type="Pfam" id="PF13432">
    <property type="entry name" value="TPR_16"/>
    <property type="match status" value="1"/>
</dbReference>
<dbReference type="InterPro" id="IPR019734">
    <property type="entry name" value="TPR_rpt"/>
</dbReference>
<feature type="repeat" description="TPR" evidence="3">
    <location>
        <begin position="297"/>
        <end position="330"/>
    </location>
</feature>
<dbReference type="SUPFAM" id="SSF81301">
    <property type="entry name" value="Nucleotidyltransferase"/>
    <property type="match status" value="1"/>
</dbReference>
<dbReference type="PANTHER" id="PTHR44858:SF1">
    <property type="entry name" value="UDP-N-ACETYLGLUCOSAMINE--PEPTIDE N-ACETYLGLUCOSAMINYLTRANSFERASE SPINDLY-RELATED"/>
    <property type="match status" value="1"/>
</dbReference>
<dbReference type="SUPFAM" id="SSF48452">
    <property type="entry name" value="TPR-like"/>
    <property type="match status" value="1"/>
</dbReference>
<dbReference type="InterPro" id="IPR050498">
    <property type="entry name" value="Ycf3"/>
</dbReference>
<dbReference type="InterPro" id="IPR007685">
    <property type="entry name" value="RelA_SpoT"/>
</dbReference>
<dbReference type="AlphaFoldDB" id="A0A9D9HFQ1"/>
<proteinExistence type="predicted"/>
<reference evidence="5" key="1">
    <citation type="submission" date="2020-10" db="EMBL/GenBank/DDBJ databases">
        <authorList>
            <person name="Gilroy R."/>
        </authorList>
    </citation>
    <scope>NUCLEOTIDE SEQUENCE</scope>
    <source>
        <strain evidence="5">B3-4054</strain>
    </source>
</reference>
<dbReference type="SMART" id="SM00028">
    <property type="entry name" value="TPR"/>
    <property type="match status" value="3"/>
</dbReference>
<organism evidence="5 6">
    <name type="scientific">Candidatus Avitreponema avistercoris</name>
    <dbReference type="NCBI Taxonomy" id="2840705"/>
    <lineage>
        <taxon>Bacteria</taxon>
        <taxon>Pseudomonadati</taxon>
        <taxon>Spirochaetota</taxon>
        <taxon>Spirochaetia</taxon>
        <taxon>Spirochaetales</taxon>
        <taxon>Candidatus Avitreponema</taxon>
    </lineage>
</organism>
<dbReference type="Gene3D" id="1.25.40.10">
    <property type="entry name" value="Tetratricopeptide repeat domain"/>
    <property type="match status" value="1"/>
</dbReference>
<dbReference type="InterPro" id="IPR043519">
    <property type="entry name" value="NT_sf"/>
</dbReference>
<keyword evidence="2 3" id="KW-0802">TPR repeat</keyword>
<dbReference type="SMART" id="SM00954">
    <property type="entry name" value="RelA_SpoT"/>
    <property type="match status" value="1"/>
</dbReference>
<protein>
    <submittedName>
        <fullName evidence="5">Tetratricopeptide repeat protein</fullName>
    </submittedName>
</protein>
<feature type="domain" description="RelA/SpoT" evidence="4">
    <location>
        <begin position="53"/>
        <end position="180"/>
    </location>
</feature>
<dbReference type="Gene3D" id="1.10.287.860">
    <property type="entry name" value="Nucleotidyltransferase"/>
    <property type="match status" value="1"/>
</dbReference>
<dbReference type="PROSITE" id="PS50005">
    <property type="entry name" value="TPR"/>
    <property type="match status" value="1"/>
</dbReference>
<reference evidence="5" key="2">
    <citation type="journal article" date="2021" name="PeerJ">
        <title>Extensive microbial diversity within the chicken gut microbiome revealed by metagenomics and culture.</title>
        <authorList>
            <person name="Gilroy R."/>
            <person name="Ravi A."/>
            <person name="Getino M."/>
            <person name="Pursley I."/>
            <person name="Horton D.L."/>
            <person name="Alikhan N.F."/>
            <person name="Baker D."/>
            <person name="Gharbi K."/>
            <person name="Hall N."/>
            <person name="Watson M."/>
            <person name="Adriaenssens E.M."/>
            <person name="Foster-Nyarko E."/>
            <person name="Jarju S."/>
            <person name="Secka A."/>
            <person name="Antonio M."/>
            <person name="Oren A."/>
            <person name="Chaudhuri R.R."/>
            <person name="La Ragione R."/>
            <person name="Hildebrand F."/>
            <person name="Pallen M.J."/>
        </authorList>
    </citation>
    <scope>NUCLEOTIDE SEQUENCE</scope>
    <source>
        <strain evidence="5">B3-4054</strain>
    </source>
</reference>
<comment type="caution">
    <text evidence="5">The sequence shown here is derived from an EMBL/GenBank/DDBJ whole genome shotgun (WGS) entry which is preliminary data.</text>
</comment>
<dbReference type="Proteomes" id="UP000823616">
    <property type="component" value="Unassembled WGS sequence"/>
</dbReference>
<name>A0A9D9HFQ1_9SPIR</name>
<gene>
    <name evidence="5" type="ORF">IAA96_01415</name>
</gene>
<evidence type="ECO:0000256" key="2">
    <source>
        <dbReference type="ARBA" id="ARBA00022803"/>
    </source>
</evidence>
<dbReference type="CDD" id="cd05399">
    <property type="entry name" value="NT_Rel-Spo_like"/>
    <property type="match status" value="1"/>
</dbReference>
<dbReference type="PANTHER" id="PTHR44858">
    <property type="entry name" value="TETRATRICOPEPTIDE REPEAT PROTEIN 6"/>
    <property type="match status" value="1"/>
</dbReference>
<dbReference type="GO" id="GO:0015969">
    <property type="term" value="P:guanosine tetraphosphate metabolic process"/>
    <property type="evidence" value="ECO:0007669"/>
    <property type="project" value="InterPro"/>
</dbReference>
<evidence type="ECO:0000256" key="1">
    <source>
        <dbReference type="ARBA" id="ARBA00022737"/>
    </source>
</evidence>
<evidence type="ECO:0000313" key="6">
    <source>
        <dbReference type="Proteomes" id="UP000823616"/>
    </source>
</evidence>
<keyword evidence="1" id="KW-0677">Repeat</keyword>
<evidence type="ECO:0000259" key="4">
    <source>
        <dbReference type="SMART" id="SM00954"/>
    </source>
</evidence>
<sequence>MVADNKPATAIPNKECLQKQYASYRPGLETLLIRLEGELRRHIDGQLRPTYKARIKDFESYYRKLLRISASGAVCGGKFPVLTDIVGIRIVCAFLQDLKTVERILSSSFSILEIERKGADRTFCEFGYESTHVLLTIPESLKAGLVLPEDLIFEVQMRTILQDAWAEVEHELVYKSEFSPFDLPLKRKLASINASLSLADIIFQEIRDYQNKLNREIDLRRSSFFHQVDQAGNCAADLGLDVRRAEDLQEEDLPYVQGTIDDMILDAIESHNAGNLDRAVRIYSLIIGSKPNSAVLAVIYKHRGMAYFARSDYDAALQDFLAAVEANPADFRAYYYAGIVLSILHKDGEAEQAFNKSLTLNMYQPYLYLRRARCYYNLERYHDALEDLDRACALGLNQPEEKALRMRIAEKMDTV</sequence>
<accession>A0A9D9HFQ1</accession>
<dbReference type="EMBL" id="JADIMS010000023">
    <property type="protein sequence ID" value="MBO8449746.1"/>
    <property type="molecule type" value="Genomic_DNA"/>
</dbReference>
<dbReference type="InterPro" id="IPR011990">
    <property type="entry name" value="TPR-like_helical_dom_sf"/>
</dbReference>
<evidence type="ECO:0000256" key="3">
    <source>
        <dbReference type="PROSITE-ProRule" id="PRU00339"/>
    </source>
</evidence>